<name>A0A418MJ76_9BACT</name>
<sequence length="259" mass="29522">MKHYSVRKLAKLAGVSVRTLHHYDRLGLLRPSVRTEARYRLYGEDELIRLQQILFYKELDFPLTEIKSILDAPDFNLLTALQSHRQALEVRRDRLSVLLDTIDKTMVKLKGKEGMLTDEELYAGFPRERAEAYRQEAVAKYGARVVEESESKLRQMGKLNFDALKADASDIAQSLVRLRDADPTSPAVQAQIARHYVNIRMFWGDSVGGGNVTEAYKGLAQLYVDDLRYTASYLGHEDPAFAAFLNRAMVYFADTQLAQ</sequence>
<dbReference type="SUPFAM" id="SSF89082">
    <property type="entry name" value="Antibiotic binding domain of TipA-like multidrug resistance regulators"/>
    <property type="match status" value="1"/>
</dbReference>
<dbReference type="PRINTS" id="PR00040">
    <property type="entry name" value="HTHMERR"/>
</dbReference>
<keyword evidence="3" id="KW-0010">Activator</keyword>
<dbReference type="SUPFAM" id="SSF46955">
    <property type="entry name" value="Putative DNA-binding domain"/>
    <property type="match status" value="1"/>
</dbReference>
<dbReference type="InterPro" id="IPR009061">
    <property type="entry name" value="DNA-bd_dom_put_sf"/>
</dbReference>
<gene>
    <name evidence="6" type="ORF">DYU11_03990</name>
</gene>
<dbReference type="Gene3D" id="1.10.490.50">
    <property type="entry name" value="Antibiotic binding domain of TipA-like multidrug resistance regulators"/>
    <property type="match status" value="1"/>
</dbReference>
<dbReference type="SMART" id="SM00422">
    <property type="entry name" value="HTH_MERR"/>
    <property type="match status" value="1"/>
</dbReference>
<dbReference type="Proteomes" id="UP000283523">
    <property type="component" value="Unassembled WGS sequence"/>
</dbReference>
<dbReference type="EMBL" id="QXED01000001">
    <property type="protein sequence ID" value="RIV27474.1"/>
    <property type="molecule type" value="Genomic_DNA"/>
</dbReference>
<dbReference type="GO" id="GO:0003677">
    <property type="term" value="F:DNA binding"/>
    <property type="evidence" value="ECO:0007669"/>
    <property type="project" value="UniProtKB-KW"/>
</dbReference>
<dbReference type="InterPro" id="IPR000551">
    <property type="entry name" value="MerR-type_HTH_dom"/>
</dbReference>
<keyword evidence="4" id="KW-0804">Transcription</keyword>
<dbReference type="AlphaFoldDB" id="A0A418MJ76"/>
<dbReference type="OrthoDB" id="1894615at2"/>
<evidence type="ECO:0000256" key="3">
    <source>
        <dbReference type="ARBA" id="ARBA00023159"/>
    </source>
</evidence>
<dbReference type="Pfam" id="PF13411">
    <property type="entry name" value="MerR_1"/>
    <property type="match status" value="1"/>
</dbReference>
<accession>A0A418MJ76</accession>
<evidence type="ECO:0000313" key="7">
    <source>
        <dbReference type="Proteomes" id="UP000283523"/>
    </source>
</evidence>
<dbReference type="Pfam" id="PF07739">
    <property type="entry name" value="TipAS"/>
    <property type="match status" value="1"/>
</dbReference>
<dbReference type="InterPro" id="IPR012925">
    <property type="entry name" value="TipAS_dom"/>
</dbReference>
<protein>
    <submittedName>
        <fullName evidence="6">MerR family transcriptional regulator</fullName>
    </submittedName>
</protein>
<keyword evidence="2" id="KW-0238">DNA-binding</keyword>
<proteinExistence type="predicted"/>
<evidence type="ECO:0000256" key="4">
    <source>
        <dbReference type="ARBA" id="ARBA00023163"/>
    </source>
</evidence>
<dbReference type="RefSeq" id="WP_119666325.1">
    <property type="nucleotide sequence ID" value="NZ_QXED01000001.1"/>
</dbReference>
<evidence type="ECO:0000256" key="1">
    <source>
        <dbReference type="ARBA" id="ARBA00023015"/>
    </source>
</evidence>
<dbReference type="GO" id="GO:0003700">
    <property type="term" value="F:DNA-binding transcription factor activity"/>
    <property type="evidence" value="ECO:0007669"/>
    <property type="project" value="InterPro"/>
</dbReference>
<evidence type="ECO:0000256" key="2">
    <source>
        <dbReference type="ARBA" id="ARBA00023125"/>
    </source>
</evidence>
<evidence type="ECO:0000313" key="6">
    <source>
        <dbReference type="EMBL" id="RIV27474.1"/>
    </source>
</evidence>
<dbReference type="CDD" id="cd01106">
    <property type="entry name" value="HTH_TipAL-Mta"/>
    <property type="match status" value="1"/>
</dbReference>
<dbReference type="PANTHER" id="PTHR30204:SF90">
    <property type="entry name" value="HTH-TYPE TRANSCRIPTIONAL ACTIVATOR MTA"/>
    <property type="match status" value="1"/>
</dbReference>
<reference evidence="6 7" key="1">
    <citation type="submission" date="2018-08" db="EMBL/GenBank/DDBJ databases">
        <title>Fibrisoma montanum sp. nov., isolated from Danxia mountain soil.</title>
        <authorList>
            <person name="Huang Y."/>
        </authorList>
    </citation>
    <scope>NUCLEOTIDE SEQUENCE [LARGE SCALE GENOMIC DNA]</scope>
    <source>
        <strain evidence="6 7">HYT19</strain>
    </source>
</reference>
<dbReference type="InterPro" id="IPR047057">
    <property type="entry name" value="MerR_fam"/>
</dbReference>
<evidence type="ECO:0000259" key="5">
    <source>
        <dbReference type="PROSITE" id="PS50937"/>
    </source>
</evidence>
<organism evidence="6 7">
    <name type="scientific">Fibrisoma montanum</name>
    <dbReference type="NCBI Taxonomy" id="2305895"/>
    <lineage>
        <taxon>Bacteria</taxon>
        <taxon>Pseudomonadati</taxon>
        <taxon>Bacteroidota</taxon>
        <taxon>Cytophagia</taxon>
        <taxon>Cytophagales</taxon>
        <taxon>Spirosomataceae</taxon>
        <taxon>Fibrisoma</taxon>
    </lineage>
</organism>
<keyword evidence="1" id="KW-0805">Transcription regulation</keyword>
<dbReference type="PROSITE" id="PS50937">
    <property type="entry name" value="HTH_MERR_2"/>
    <property type="match status" value="1"/>
</dbReference>
<comment type="caution">
    <text evidence="6">The sequence shown here is derived from an EMBL/GenBank/DDBJ whole genome shotgun (WGS) entry which is preliminary data.</text>
</comment>
<keyword evidence="7" id="KW-1185">Reference proteome</keyword>
<dbReference type="Gene3D" id="1.10.1660.10">
    <property type="match status" value="1"/>
</dbReference>
<dbReference type="InterPro" id="IPR036244">
    <property type="entry name" value="TipA-like_antibiotic-bd"/>
</dbReference>
<dbReference type="PANTHER" id="PTHR30204">
    <property type="entry name" value="REDOX-CYCLING DRUG-SENSING TRANSCRIPTIONAL ACTIVATOR SOXR"/>
    <property type="match status" value="1"/>
</dbReference>
<feature type="domain" description="HTH merR-type" evidence="5">
    <location>
        <begin position="3"/>
        <end position="72"/>
    </location>
</feature>